<keyword evidence="11 21" id="KW-0547">Nucleotide-binding</keyword>
<evidence type="ECO:0000256" key="3">
    <source>
        <dbReference type="ARBA" id="ARBA00022475"/>
    </source>
</evidence>
<feature type="domain" description="Protein kinase" evidence="23">
    <location>
        <begin position="434"/>
        <end position="710"/>
    </location>
</feature>
<feature type="non-terminal residue" evidence="26">
    <location>
        <position position="1"/>
    </location>
</feature>
<feature type="domain" description="Bulb-type lectin" evidence="24">
    <location>
        <begin position="1"/>
        <end position="71"/>
    </location>
</feature>
<evidence type="ECO:0000256" key="7">
    <source>
        <dbReference type="ARBA" id="ARBA00022679"/>
    </source>
</evidence>
<dbReference type="SMART" id="SM00220">
    <property type="entry name" value="S_TKc"/>
    <property type="match status" value="1"/>
</dbReference>
<dbReference type="InterPro" id="IPR021820">
    <property type="entry name" value="S-locus_recpt_kinase_C"/>
</dbReference>
<dbReference type="InterPro" id="IPR024171">
    <property type="entry name" value="SRK-like_kinase"/>
</dbReference>
<keyword evidence="12 26" id="KW-0418">Kinase</keyword>
<evidence type="ECO:0000313" key="26">
    <source>
        <dbReference type="EMBL" id="JAT40325.1"/>
    </source>
</evidence>
<evidence type="ECO:0000256" key="13">
    <source>
        <dbReference type="ARBA" id="ARBA00022840"/>
    </source>
</evidence>
<gene>
    <name evidence="26" type="primary">SD18_40</name>
    <name evidence="26" type="ORF">g.120898</name>
</gene>
<evidence type="ECO:0000256" key="22">
    <source>
        <dbReference type="SAM" id="Phobius"/>
    </source>
</evidence>
<keyword evidence="14 22" id="KW-1133">Transmembrane helix</keyword>
<feature type="binding site" evidence="21">
    <location>
        <position position="462"/>
    </location>
    <ligand>
        <name>ATP</name>
        <dbReference type="ChEBI" id="CHEBI:30616"/>
    </ligand>
</feature>
<dbReference type="InterPro" id="IPR001245">
    <property type="entry name" value="Ser-Thr/Tyr_kinase_cat_dom"/>
</dbReference>
<dbReference type="GO" id="GO:0004674">
    <property type="term" value="F:protein serine/threonine kinase activity"/>
    <property type="evidence" value="ECO:0007669"/>
    <property type="project" value="UniProtKB-KW"/>
</dbReference>
<evidence type="ECO:0000256" key="17">
    <source>
        <dbReference type="ARBA" id="ARBA00023157"/>
    </source>
</evidence>
<dbReference type="GO" id="GO:0005537">
    <property type="term" value="F:D-mannose binding"/>
    <property type="evidence" value="ECO:0007669"/>
    <property type="project" value="UniProtKB-KW"/>
</dbReference>
<evidence type="ECO:0000256" key="1">
    <source>
        <dbReference type="ARBA" id="ARBA00004251"/>
    </source>
</evidence>
<dbReference type="GO" id="GO:0048544">
    <property type="term" value="P:recognition of pollen"/>
    <property type="evidence" value="ECO:0007669"/>
    <property type="project" value="InterPro"/>
</dbReference>
<evidence type="ECO:0000256" key="20">
    <source>
        <dbReference type="ARBA" id="ARBA00048679"/>
    </source>
</evidence>
<keyword evidence="10" id="KW-0677">Repeat</keyword>
<dbReference type="EC" id="2.7.11.1" evidence="2"/>
<dbReference type="PANTHER" id="PTHR27002">
    <property type="entry name" value="RECEPTOR-LIKE SERINE/THREONINE-PROTEIN KINASE SD1-8"/>
    <property type="match status" value="1"/>
</dbReference>
<comment type="catalytic activity">
    <reaction evidence="20">
        <text>L-seryl-[protein] + ATP = O-phospho-L-seryl-[protein] + ADP + H(+)</text>
        <dbReference type="Rhea" id="RHEA:17989"/>
        <dbReference type="Rhea" id="RHEA-COMP:9863"/>
        <dbReference type="Rhea" id="RHEA-COMP:11604"/>
        <dbReference type="ChEBI" id="CHEBI:15378"/>
        <dbReference type="ChEBI" id="CHEBI:29999"/>
        <dbReference type="ChEBI" id="CHEBI:30616"/>
        <dbReference type="ChEBI" id="CHEBI:83421"/>
        <dbReference type="ChEBI" id="CHEBI:456216"/>
        <dbReference type="EC" id="2.7.11.1"/>
    </reaction>
</comment>
<dbReference type="Gene3D" id="1.10.510.10">
    <property type="entry name" value="Transferase(Phosphotransferase) domain 1"/>
    <property type="match status" value="1"/>
</dbReference>
<dbReference type="Pfam" id="PF07714">
    <property type="entry name" value="PK_Tyr_Ser-Thr"/>
    <property type="match status" value="1"/>
</dbReference>
<evidence type="ECO:0000256" key="5">
    <source>
        <dbReference type="ARBA" id="ARBA00022536"/>
    </source>
</evidence>
<dbReference type="CDD" id="cd01098">
    <property type="entry name" value="PAN_AP_plant"/>
    <property type="match status" value="1"/>
</dbReference>
<keyword evidence="15" id="KW-0465">Mannose-binding</keyword>
<reference evidence="26" key="1">
    <citation type="submission" date="2015-07" db="EMBL/GenBank/DDBJ databases">
        <title>Transcriptome Assembly of Anthurium amnicola.</title>
        <authorList>
            <person name="Suzuki J."/>
        </authorList>
    </citation>
    <scope>NUCLEOTIDE SEQUENCE</scope>
</reference>
<dbReference type="InterPro" id="IPR000719">
    <property type="entry name" value="Prot_kinase_dom"/>
</dbReference>
<evidence type="ECO:0000256" key="2">
    <source>
        <dbReference type="ARBA" id="ARBA00012513"/>
    </source>
</evidence>
<dbReference type="Pfam" id="PF11883">
    <property type="entry name" value="DUF3403"/>
    <property type="match status" value="1"/>
</dbReference>
<keyword evidence="16 22" id="KW-0472">Membrane</keyword>
<evidence type="ECO:0000256" key="8">
    <source>
        <dbReference type="ARBA" id="ARBA00022692"/>
    </source>
</evidence>
<evidence type="ECO:0000256" key="14">
    <source>
        <dbReference type="ARBA" id="ARBA00022989"/>
    </source>
</evidence>
<dbReference type="CDD" id="cd14066">
    <property type="entry name" value="STKc_IRAK"/>
    <property type="match status" value="1"/>
</dbReference>
<dbReference type="PROSITE" id="PS50011">
    <property type="entry name" value="PROTEIN_KINASE_DOM"/>
    <property type="match status" value="1"/>
</dbReference>
<evidence type="ECO:0000256" key="18">
    <source>
        <dbReference type="ARBA" id="ARBA00023180"/>
    </source>
</evidence>
<dbReference type="InterPro" id="IPR011009">
    <property type="entry name" value="Kinase-like_dom_sf"/>
</dbReference>
<dbReference type="PROSITE" id="PS50948">
    <property type="entry name" value="PAN"/>
    <property type="match status" value="1"/>
</dbReference>
<feature type="transmembrane region" description="Helical" evidence="22">
    <location>
        <begin position="372"/>
        <end position="395"/>
    </location>
</feature>
<evidence type="ECO:0000256" key="12">
    <source>
        <dbReference type="ARBA" id="ARBA00022777"/>
    </source>
</evidence>
<dbReference type="InterPro" id="IPR001480">
    <property type="entry name" value="Bulb-type_lectin_dom"/>
</dbReference>
<dbReference type="PROSITE" id="PS50927">
    <property type="entry name" value="BULB_LECTIN"/>
    <property type="match status" value="1"/>
</dbReference>
<proteinExistence type="predicted"/>
<dbReference type="InterPro" id="IPR036426">
    <property type="entry name" value="Bulb-type_lectin_dom_sf"/>
</dbReference>
<dbReference type="PANTHER" id="PTHR27002:SF616">
    <property type="entry name" value="RECEPTOR-LIKE SERINE_THREONINE-PROTEIN KINASE"/>
    <property type="match status" value="1"/>
</dbReference>
<dbReference type="InterPro" id="IPR003609">
    <property type="entry name" value="Pan_app"/>
</dbReference>
<evidence type="ECO:0000259" key="23">
    <source>
        <dbReference type="PROSITE" id="PS50011"/>
    </source>
</evidence>
<dbReference type="GO" id="GO:0005524">
    <property type="term" value="F:ATP binding"/>
    <property type="evidence" value="ECO:0007669"/>
    <property type="project" value="UniProtKB-UniRule"/>
</dbReference>
<dbReference type="SMART" id="SM00473">
    <property type="entry name" value="PAN_AP"/>
    <property type="match status" value="1"/>
</dbReference>
<feature type="domain" description="Apple" evidence="25">
    <location>
        <begin position="271"/>
        <end position="354"/>
    </location>
</feature>
<evidence type="ECO:0000256" key="11">
    <source>
        <dbReference type="ARBA" id="ARBA00022741"/>
    </source>
</evidence>
<evidence type="ECO:0000256" key="9">
    <source>
        <dbReference type="ARBA" id="ARBA00022729"/>
    </source>
</evidence>
<evidence type="ECO:0000256" key="6">
    <source>
        <dbReference type="ARBA" id="ARBA00022546"/>
    </source>
</evidence>
<keyword evidence="8 22" id="KW-0812">Transmembrane</keyword>
<keyword evidence="4" id="KW-0723">Serine/threonine-protein kinase</keyword>
<keyword evidence="6" id="KW-0348">Hemagglutinin</keyword>
<dbReference type="FunFam" id="1.10.510.10:FF:000060">
    <property type="entry name" value="G-type lectin S-receptor-like serine/threonine-protein kinase"/>
    <property type="match status" value="1"/>
</dbReference>
<evidence type="ECO:0000259" key="25">
    <source>
        <dbReference type="PROSITE" id="PS50948"/>
    </source>
</evidence>
<keyword evidence="15" id="KW-0430">Lectin</keyword>
<dbReference type="Pfam" id="PF01453">
    <property type="entry name" value="B_lectin"/>
    <property type="match status" value="1"/>
</dbReference>
<dbReference type="Gene3D" id="2.90.10.10">
    <property type="entry name" value="Bulb-type lectin domain"/>
    <property type="match status" value="1"/>
</dbReference>
<protein>
    <recommendedName>
        <fullName evidence="2">non-specific serine/threonine protein kinase</fullName>
        <ecNumber evidence="2">2.7.11.1</ecNumber>
    </recommendedName>
</protein>
<dbReference type="AlphaFoldDB" id="A0A1D1XD27"/>
<dbReference type="GO" id="GO:0005886">
    <property type="term" value="C:plasma membrane"/>
    <property type="evidence" value="ECO:0007669"/>
    <property type="project" value="UniProtKB-SubCell"/>
</dbReference>
<organism evidence="26">
    <name type="scientific">Anthurium amnicola</name>
    <dbReference type="NCBI Taxonomy" id="1678845"/>
    <lineage>
        <taxon>Eukaryota</taxon>
        <taxon>Viridiplantae</taxon>
        <taxon>Streptophyta</taxon>
        <taxon>Embryophyta</taxon>
        <taxon>Tracheophyta</taxon>
        <taxon>Spermatophyta</taxon>
        <taxon>Magnoliopsida</taxon>
        <taxon>Liliopsida</taxon>
        <taxon>Araceae</taxon>
        <taxon>Pothoideae</taxon>
        <taxon>Potheae</taxon>
        <taxon>Anthurium</taxon>
    </lineage>
</organism>
<evidence type="ECO:0000256" key="19">
    <source>
        <dbReference type="ARBA" id="ARBA00047899"/>
    </source>
</evidence>
<dbReference type="PROSITE" id="PS00108">
    <property type="entry name" value="PROTEIN_KINASE_ST"/>
    <property type="match status" value="1"/>
</dbReference>
<accession>A0A1D1XD27</accession>
<dbReference type="InterPro" id="IPR017441">
    <property type="entry name" value="Protein_kinase_ATP_BS"/>
</dbReference>
<comment type="subcellular location">
    <subcellularLocation>
        <location evidence="1">Cell membrane</location>
        <topology evidence="1">Single-pass type I membrane protein</topology>
    </subcellularLocation>
</comment>
<keyword evidence="3" id="KW-1003">Cell membrane</keyword>
<evidence type="ECO:0000256" key="21">
    <source>
        <dbReference type="PROSITE-ProRule" id="PRU10141"/>
    </source>
</evidence>
<dbReference type="GO" id="GO:0051707">
    <property type="term" value="P:response to other organism"/>
    <property type="evidence" value="ECO:0007669"/>
    <property type="project" value="UniProtKB-ARBA"/>
</dbReference>
<dbReference type="InterPro" id="IPR008271">
    <property type="entry name" value="Ser/Thr_kinase_AS"/>
</dbReference>
<keyword evidence="9" id="KW-0732">Signal</keyword>
<dbReference type="InterPro" id="IPR000858">
    <property type="entry name" value="S_locus_glycoprot_dom"/>
</dbReference>
<evidence type="ECO:0000256" key="15">
    <source>
        <dbReference type="ARBA" id="ARBA00023035"/>
    </source>
</evidence>
<evidence type="ECO:0000256" key="4">
    <source>
        <dbReference type="ARBA" id="ARBA00022527"/>
    </source>
</evidence>
<dbReference type="SUPFAM" id="SSF56112">
    <property type="entry name" value="Protein kinase-like (PK-like)"/>
    <property type="match status" value="1"/>
</dbReference>
<keyword evidence="17" id="KW-1015">Disulfide bond</keyword>
<comment type="catalytic activity">
    <reaction evidence="19">
        <text>L-threonyl-[protein] + ATP = O-phospho-L-threonyl-[protein] + ADP + H(+)</text>
        <dbReference type="Rhea" id="RHEA:46608"/>
        <dbReference type="Rhea" id="RHEA-COMP:11060"/>
        <dbReference type="Rhea" id="RHEA-COMP:11605"/>
        <dbReference type="ChEBI" id="CHEBI:15378"/>
        <dbReference type="ChEBI" id="CHEBI:30013"/>
        <dbReference type="ChEBI" id="CHEBI:30616"/>
        <dbReference type="ChEBI" id="CHEBI:61977"/>
        <dbReference type="ChEBI" id="CHEBI:456216"/>
        <dbReference type="EC" id="2.7.11.1"/>
    </reaction>
</comment>
<dbReference type="Pfam" id="PF08276">
    <property type="entry name" value="PAN_2"/>
    <property type="match status" value="1"/>
</dbReference>
<keyword evidence="7" id="KW-0808">Transferase</keyword>
<name>A0A1D1XD27_9ARAE</name>
<sequence>RPLNDSTGLLKFADDGNLAVLNKDGDVELLWSTGLAPAPSNATSHRVVQLLDSGNLVVRDAGNDDTDVVPGDSFLWQSFDEPGNTLLPGMRLLVNTRTGLSRRLRSWKSPDDPSPGKYSYGIEVDNLPRLVLREGSVVKYSTGFWYGARFTGTPSFNANTVFNTSVVVNSGADEVYYTDTMIGNSSLLRVLLDPSGTIQRLVWREDTRVWGTLWTAPSNCEQFAICGAFGACTEGVFPFCRCMRGFRPRNPQEWDLGNATDGCVRNTTLGCGGGFLQVAQVKLPELDNATVSTGVSPEECRDRCGRDCSCTAYAAAEVGEGGRRCITWSGGLLNVRGFSNANPNAGQKLYLKVSASDLDPEVNDSHKKRKKLTAVASTSVVSGLVLLILCCFWINKKKTIIGRRKHQNAEGVYGEDTEVPLFDYETITSATNNFSFGNKIGEGGFGIVYKGTLDDDQEVAVKRLSGTSVQGLIEFMNEVKLIVKLQHNNLVRLLGCCIQGDERMLIYEYMQNRSLDSFVFDETKRGQLSWRMRLDIIMGIARGLLYLHHDSRFKIIHRDLKAGNILLDGTMNPKISDFGTARIFGADQLTERTRRVMGTYGYMSPEYAINGIISVKSDVFSFGVLILEVLSGIKNGGIYATEPHTNLLSHVWKHWQEANCMGLFDPMATGICPETELLRCIQIGLLCVQELARDRPTMCEVVMMLGSENFPLPPPKKPGFLVFRSPRSPELNASSQQQPCSVNELTITCILEGR</sequence>
<keyword evidence="26" id="KW-0675">Receptor</keyword>
<dbReference type="FunFam" id="3.30.200.20:FF:000195">
    <property type="entry name" value="G-type lectin S-receptor-like serine/threonine-protein kinase"/>
    <property type="match status" value="1"/>
</dbReference>
<keyword evidence="13 21" id="KW-0067">ATP-binding</keyword>
<keyword evidence="18" id="KW-0325">Glycoprotein</keyword>
<dbReference type="PIRSF" id="PIRSF000641">
    <property type="entry name" value="SRK"/>
    <property type="match status" value="1"/>
</dbReference>
<dbReference type="Pfam" id="PF00954">
    <property type="entry name" value="S_locus_glycop"/>
    <property type="match status" value="1"/>
</dbReference>
<evidence type="ECO:0000259" key="24">
    <source>
        <dbReference type="PROSITE" id="PS50927"/>
    </source>
</evidence>
<dbReference type="Gene3D" id="3.30.200.20">
    <property type="entry name" value="Phosphorylase Kinase, domain 1"/>
    <property type="match status" value="1"/>
</dbReference>
<evidence type="ECO:0000256" key="10">
    <source>
        <dbReference type="ARBA" id="ARBA00022737"/>
    </source>
</evidence>
<keyword evidence="5" id="KW-0245">EGF-like domain</keyword>
<evidence type="ECO:0000256" key="16">
    <source>
        <dbReference type="ARBA" id="ARBA00023136"/>
    </source>
</evidence>
<dbReference type="PROSITE" id="PS00107">
    <property type="entry name" value="PROTEIN_KINASE_ATP"/>
    <property type="match status" value="1"/>
</dbReference>
<dbReference type="SUPFAM" id="SSF51110">
    <property type="entry name" value="alpha-D-mannose-specific plant lectins"/>
    <property type="match status" value="1"/>
</dbReference>
<dbReference type="EMBL" id="GDJX01027611">
    <property type="protein sequence ID" value="JAT40325.1"/>
    <property type="molecule type" value="Transcribed_RNA"/>
</dbReference>